<comment type="similarity">
    <text evidence="1">Belongs to the delta endotoxin family.</text>
</comment>
<evidence type="ECO:0000256" key="3">
    <source>
        <dbReference type="ARBA" id="ARBA00022969"/>
    </source>
</evidence>
<dbReference type="Gene3D" id="2.60.120.260">
    <property type="entry name" value="Galactose-binding domain-like"/>
    <property type="match status" value="1"/>
</dbReference>
<dbReference type="CDD" id="cd04085">
    <property type="entry name" value="delta_endotoxin_C"/>
    <property type="match status" value="1"/>
</dbReference>
<comment type="caution">
    <text evidence="9">The sequence shown here is derived from an EMBL/GenBank/DDBJ whole genome shotgun (WGS) entry which is preliminary data.</text>
</comment>
<dbReference type="Pfam" id="PF00555">
    <property type="entry name" value="Endotoxin_M"/>
    <property type="match status" value="1"/>
</dbReference>
<dbReference type="Proteomes" id="UP000220702">
    <property type="component" value="Unassembled WGS sequence"/>
</dbReference>
<dbReference type="InterPro" id="IPR036716">
    <property type="entry name" value="Pest_crys_N_sf"/>
</dbReference>
<dbReference type="InterPro" id="IPR036399">
    <property type="entry name" value="Pest_cryst_cen_dom_sf"/>
</dbReference>
<evidence type="ECO:0000313" key="9">
    <source>
        <dbReference type="EMBL" id="PEA88281.1"/>
    </source>
</evidence>
<keyword evidence="4" id="KW-0843">Virulence</keyword>
<dbReference type="SUPFAM" id="SSF49785">
    <property type="entry name" value="Galactose-binding domain-like"/>
    <property type="match status" value="1"/>
</dbReference>
<feature type="domain" description="Pesticidal crystal protein" evidence="7">
    <location>
        <begin position="535"/>
        <end position="697"/>
    </location>
</feature>
<dbReference type="InterPro" id="IPR038979">
    <property type="entry name" value="Pest_crys"/>
</dbReference>
<protein>
    <recommendedName>
        <fullName evidence="5">Crystaline entomocidal protoxin</fullName>
    </recommendedName>
</protein>
<dbReference type="RefSeq" id="WP_098902198.1">
    <property type="nucleotide sequence ID" value="NZ_NVNL01000033.1"/>
</dbReference>
<evidence type="ECO:0000259" key="7">
    <source>
        <dbReference type="Pfam" id="PF03944"/>
    </source>
</evidence>
<evidence type="ECO:0000256" key="5">
    <source>
        <dbReference type="ARBA" id="ARBA00029653"/>
    </source>
</evidence>
<evidence type="ECO:0000256" key="4">
    <source>
        <dbReference type="ARBA" id="ARBA00023026"/>
    </source>
</evidence>
<evidence type="ECO:0000256" key="2">
    <source>
        <dbReference type="ARBA" id="ARBA00022656"/>
    </source>
</evidence>
<dbReference type="InterPro" id="IPR001178">
    <property type="entry name" value="Pest_cryst_dom_II"/>
</dbReference>
<dbReference type="Gene3D" id="2.100.10.10">
    <property type="entry name" value="Pesticidal crystal protein, central domain"/>
    <property type="match status" value="1"/>
</dbReference>
<sequence length="700" mass="79678">MSSYNKNPFETIKELLSNANVSITCPLHPLAKEPTAVLQGMNYKDWLVMSEEENSLGKPENFDSETIQNALIGTLAVIGFIASVLITPITGGASVAIGSALLLETIPYYWGLAESEDPTIQEKAMFDDIMKATEKTIKSEIEKVVKTKAESELTSLRDVFKYYTRALNLWKENKDNQDARKEVSSRFRAAHVAFIGAMSQFKMPGYELVMLPIYAAAANFHLMLLQDGMIYEKEWNESNNLTEDFYYKEYQNWTSQYIDHCTSWYQKGLKDIKDNKEKNWVDYNSYRNNMTILVLDLIALFPSYDVRQYNNMGVKLETHTRTLYSNPLKFSKGSRIDDDERVYTREPNLFSSLSHLEFHTRTTNLGSDGIEFLSGIEKKYQLTEKESYRTKFEGKPTDIGKKHEIPFKKDESEFYSLYELSTEGKGFKDSTKLPLIQKMTFNNEEGKKFEYSVDKFGNGALEKESFSITNPDDLLADQKARHVLSDIIFVDDKNISPEQIQTRDYSFAWTSEQISPYNRITDGTKNKDGSISYQITQVPAVKAYSLKSSKDTSHIDVISGPGFTGGDLVRCAIKKTASSTGVTQLSIVFPITFNHVKTDKYRVRMNYAADHTKLITLVGGSNPISGTIENTFDAKDTGKSLKYNNFKMMEFNIATNFKDEEKQKIITLKLTYADDDQAIADGKVAQLWIDKLEFIPVPTK</sequence>
<dbReference type="EMBL" id="NVNL01000033">
    <property type="protein sequence ID" value="PEA88281.1"/>
    <property type="molecule type" value="Genomic_DNA"/>
</dbReference>
<accession>A0A9X6TKU6</accession>
<dbReference type="SUPFAM" id="SSF56849">
    <property type="entry name" value="delta-Endotoxin (insectocide), N-terminal domain"/>
    <property type="match status" value="1"/>
</dbReference>
<dbReference type="InterPro" id="IPR005638">
    <property type="entry name" value="Pest_crys_dom-III"/>
</dbReference>
<dbReference type="Pfam" id="PF03945">
    <property type="entry name" value="Endotoxin_N"/>
    <property type="match status" value="1"/>
</dbReference>
<dbReference type="GO" id="GO:0030435">
    <property type="term" value="P:sporulation resulting in formation of a cellular spore"/>
    <property type="evidence" value="ECO:0007669"/>
    <property type="project" value="UniProtKB-KW"/>
</dbReference>
<name>A0A9X6TKU6_BACTU</name>
<gene>
    <name evidence="9" type="ORF">CON71_19900</name>
</gene>
<reference evidence="9 10" key="1">
    <citation type="submission" date="2017-09" db="EMBL/GenBank/DDBJ databases">
        <title>Large-scale bioinformatics analysis of Bacillus genomes uncovers conserved roles of natural products in bacterial physiology.</title>
        <authorList>
            <consortium name="Agbiome Team Llc"/>
            <person name="Bleich R.M."/>
            <person name="Grubbs K.J."/>
            <person name="Santa Maria K.C."/>
            <person name="Allen S.E."/>
            <person name="Farag S."/>
            <person name="Shank E.A."/>
            <person name="Bowers A."/>
        </authorList>
    </citation>
    <scope>NUCLEOTIDE SEQUENCE [LARGE SCALE GENOMIC DNA]</scope>
    <source>
        <strain evidence="9 10">AFS089089</strain>
    </source>
</reference>
<proteinExistence type="inferred from homology"/>
<evidence type="ECO:0000259" key="8">
    <source>
        <dbReference type="Pfam" id="PF03945"/>
    </source>
</evidence>
<dbReference type="InterPro" id="IPR008979">
    <property type="entry name" value="Galactose-bd-like_sf"/>
</dbReference>
<dbReference type="GO" id="GO:0001907">
    <property type="term" value="P:symbiont-mediated killing of host cell"/>
    <property type="evidence" value="ECO:0007669"/>
    <property type="project" value="InterPro"/>
</dbReference>
<dbReference type="PANTHER" id="PTHR37003:SF2">
    <property type="entry name" value="PESTICIDAL CRYSTAL PROTEIN N-TERMINAL DOMAIN-CONTAINING PROTEIN"/>
    <property type="match status" value="1"/>
</dbReference>
<feature type="domain" description="Pesticidal crystal protein" evidence="8">
    <location>
        <begin position="114"/>
        <end position="305"/>
    </location>
</feature>
<keyword evidence="3" id="KW-0749">Sporulation</keyword>
<dbReference type="Pfam" id="PF03944">
    <property type="entry name" value="Endotoxin_C"/>
    <property type="match status" value="1"/>
</dbReference>
<dbReference type="SUPFAM" id="SSF51096">
    <property type="entry name" value="delta-Endotoxin (insectocide), middle domain"/>
    <property type="match status" value="1"/>
</dbReference>
<organism evidence="9 10">
    <name type="scientific">Bacillus thuringiensis</name>
    <dbReference type="NCBI Taxonomy" id="1428"/>
    <lineage>
        <taxon>Bacteria</taxon>
        <taxon>Bacillati</taxon>
        <taxon>Bacillota</taxon>
        <taxon>Bacilli</taxon>
        <taxon>Bacillales</taxon>
        <taxon>Bacillaceae</taxon>
        <taxon>Bacillus</taxon>
        <taxon>Bacillus cereus group</taxon>
    </lineage>
</organism>
<dbReference type="GO" id="GO:0005102">
    <property type="term" value="F:signaling receptor binding"/>
    <property type="evidence" value="ECO:0007669"/>
    <property type="project" value="InterPro"/>
</dbReference>
<keyword evidence="2" id="KW-0800">Toxin</keyword>
<evidence type="ECO:0000256" key="1">
    <source>
        <dbReference type="ARBA" id="ARBA00007819"/>
    </source>
</evidence>
<evidence type="ECO:0000259" key="6">
    <source>
        <dbReference type="Pfam" id="PF00555"/>
    </source>
</evidence>
<dbReference type="PANTHER" id="PTHR37003">
    <property type="entry name" value="ENDOTOXIN_N DOMAIN-CONTAINING PROTEIN-RELATED"/>
    <property type="match status" value="1"/>
</dbReference>
<dbReference type="InterPro" id="IPR005639">
    <property type="entry name" value="Pest_crys_dom_I"/>
</dbReference>
<dbReference type="GO" id="GO:0090729">
    <property type="term" value="F:toxin activity"/>
    <property type="evidence" value="ECO:0007669"/>
    <property type="project" value="UniProtKB-KW"/>
</dbReference>
<feature type="domain" description="Pesticidal crystal protein" evidence="6">
    <location>
        <begin position="320"/>
        <end position="514"/>
    </location>
</feature>
<dbReference type="AlphaFoldDB" id="A0A9X6TKU6"/>
<dbReference type="Gene3D" id="1.20.190.10">
    <property type="entry name" value="Pesticidal crystal protein, N-terminal domain"/>
    <property type="match status" value="1"/>
</dbReference>
<evidence type="ECO:0000313" key="10">
    <source>
        <dbReference type="Proteomes" id="UP000220702"/>
    </source>
</evidence>